<dbReference type="KEGG" id="pns:A9D12_06505"/>
<name>A0A192D4F2_9SPHN</name>
<dbReference type="Proteomes" id="UP000078263">
    <property type="component" value="Chromosome"/>
</dbReference>
<evidence type="ECO:0000313" key="2">
    <source>
        <dbReference type="Proteomes" id="UP000078263"/>
    </source>
</evidence>
<accession>A0A192D4F2</accession>
<dbReference type="SUPFAM" id="SSF48613">
    <property type="entry name" value="Heme oxygenase-like"/>
    <property type="match status" value="1"/>
</dbReference>
<keyword evidence="2" id="KW-1185">Reference proteome</keyword>
<reference evidence="1 2" key="1">
    <citation type="submission" date="2016-05" db="EMBL/GenBank/DDBJ databases">
        <title>Compelete Genome Sequence of Bacteriochlorophyll-Synthesizing Bacterium Porphyrobacter neustonensis DSM 9434.</title>
        <authorList>
            <person name="Shi X.-L."/>
            <person name="Wu Y.-H."/>
            <person name="Cheng H."/>
            <person name="Xu L."/>
            <person name="Zhang X.-Q."/>
            <person name="Wang C.-S."/>
            <person name="Xu X.-W."/>
        </authorList>
    </citation>
    <scope>NUCLEOTIDE SEQUENCE [LARGE SCALE GENOMIC DNA]</scope>
    <source>
        <strain evidence="1 2">DSM 9434</strain>
    </source>
</reference>
<evidence type="ECO:0008006" key="3">
    <source>
        <dbReference type="Google" id="ProtNLM"/>
    </source>
</evidence>
<gene>
    <name evidence="1" type="ORF">A9D12_06505</name>
</gene>
<dbReference type="EMBL" id="CP016033">
    <property type="protein sequence ID" value="ANK12654.1"/>
    <property type="molecule type" value="Genomic_DNA"/>
</dbReference>
<protein>
    <recommendedName>
        <fullName evidence="3">Heme oxygenase</fullName>
    </recommendedName>
</protein>
<dbReference type="InterPro" id="IPR016084">
    <property type="entry name" value="Haem_Oase-like_multi-hlx"/>
</dbReference>
<sequence>MAASMLRQARFGREVRSAMAASSDETPAATSLRAHLRSATMTAHDLLDHAMQAASGWQTRADYARFLAVQHAARVPIEQWLAAHAPAGHAPPPVQTTLIAQDLALLDTPLPPASAPFAPGPHAARGWIGAAWVLAGSALGNRAIARQVARIGGGAWPVRFLADDAMIAYWQSLRTTIEEPAPSGEAEAATTAAQAVFAHFLAAVPRPQGSNPESESIVA</sequence>
<proteinExistence type="predicted"/>
<dbReference type="AlphaFoldDB" id="A0A192D4F2"/>
<evidence type="ECO:0000313" key="1">
    <source>
        <dbReference type="EMBL" id="ANK12654.1"/>
    </source>
</evidence>
<dbReference type="STRING" id="1112.A9D12_06505"/>
<organism evidence="1 2">
    <name type="scientific">Erythrobacter neustonensis</name>
    <dbReference type="NCBI Taxonomy" id="1112"/>
    <lineage>
        <taxon>Bacteria</taxon>
        <taxon>Pseudomonadati</taxon>
        <taxon>Pseudomonadota</taxon>
        <taxon>Alphaproteobacteria</taxon>
        <taxon>Sphingomonadales</taxon>
        <taxon>Erythrobacteraceae</taxon>
        <taxon>Erythrobacter/Porphyrobacter group</taxon>
        <taxon>Erythrobacter</taxon>
    </lineage>
</organism>
<dbReference type="Gene3D" id="1.20.910.10">
    <property type="entry name" value="Heme oxygenase-like"/>
    <property type="match status" value="1"/>
</dbReference>
<dbReference type="CDD" id="cd19166">
    <property type="entry name" value="HemeO-bac"/>
    <property type="match status" value="1"/>
</dbReference>